<name>A0A3R9R0G9_9BACT</name>
<evidence type="ECO:0000256" key="6">
    <source>
        <dbReference type="ARBA" id="ARBA00023244"/>
    </source>
</evidence>
<comment type="pathway">
    <text evidence="2">Porphyrin-containing compound metabolism; protoporphyrin-IX biosynthesis; coproporphyrinogen-III from 5-aminolevulinate: step 2/4.</text>
</comment>
<comment type="similarity">
    <text evidence="3 8">Belongs to the HMBS family.</text>
</comment>
<feature type="domain" description="Porphobilinogen deaminase N-terminal" evidence="9">
    <location>
        <begin position="12"/>
        <end position="215"/>
    </location>
</feature>
<dbReference type="AlphaFoldDB" id="A0A3R9R0G9"/>
<dbReference type="HAMAP" id="MF_00260">
    <property type="entry name" value="Porphobil_deam"/>
    <property type="match status" value="1"/>
</dbReference>
<sequence length="320" mass="35089">MSKEHDILTTPIRIGSRGSQLALWQANHVLYALRDAGHAAEIEIIRTTGDRMQQPGFVPPANLDGKGIFIKEIEEALEEGRIDLAVHSLKDLPTQLAPQFTLAAIPKRADARDVWVCEPYWALHTLPMGGRIGTTSPRRRAQLLALRPDVQFVDVRGNIDTRLKKLAAGQCDALVLAAAGLDRLKRAEWVHQRFSPDEICPAPGQGALAIETRSSFTDRDRAIRQAIAFLDHPETRFCVEAERVTLDALGGGCSLPVGAHCVPEFNKWRMFAQVVAPDGESMVQIETEATFDTSSETLGQWVADDLKSKGALDLLSLSAS</sequence>
<comment type="subunit">
    <text evidence="4 8">Monomer.</text>
</comment>
<dbReference type="NCBIfam" id="TIGR00212">
    <property type="entry name" value="hemC"/>
    <property type="match status" value="1"/>
</dbReference>
<reference evidence="11 12" key="1">
    <citation type="submission" date="2018-12" db="EMBL/GenBank/DDBJ databases">
        <title>Sequencing of bacterial isolates from soil warming experiment in Harvard Forest, Massachusetts, USA.</title>
        <authorList>
            <person name="Deangelis K."/>
        </authorList>
    </citation>
    <scope>NUCLEOTIDE SEQUENCE [LARGE SCALE GENOMIC DNA]</scope>
    <source>
        <strain evidence="11 12">EB153</strain>
    </source>
</reference>
<dbReference type="PANTHER" id="PTHR11557:SF0">
    <property type="entry name" value="PORPHOBILINOGEN DEAMINASE"/>
    <property type="match status" value="1"/>
</dbReference>
<dbReference type="EC" id="2.5.1.61" evidence="8"/>
<protein>
    <recommendedName>
        <fullName evidence="8">Porphobilinogen deaminase</fullName>
        <shortName evidence="8">PBG</shortName>
        <ecNumber evidence="8">2.5.1.61</ecNumber>
    </recommendedName>
    <alternativeName>
        <fullName evidence="8">Hydroxymethylbilane synthase</fullName>
        <shortName evidence="8">HMBS</shortName>
    </alternativeName>
    <alternativeName>
        <fullName evidence="8">Pre-uroporphyrinogen synthase</fullName>
    </alternativeName>
</protein>
<dbReference type="Pfam" id="PF01379">
    <property type="entry name" value="Porphobil_deam"/>
    <property type="match status" value="1"/>
</dbReference>
<evidence type="ECO:0000256" key="8">
    <source>
        <dbReference type="HAMAP-Rule" id="MF_00260"/>
    </source>
</evidence>
<feature type="domain" description="Porphobilinogen deaminase C-terminal" evidence="10">
    <location>
        <begin position="237"/>
        <end position="307"/>
    </location>
</feature>
<dbReference type="FunFam" id="3.40.190.10:FF:000005">
    <property type="entry name" value="Porphobilinogen deaminase"/>
    <property type="match status" value="1"/>
</dbReference>
<comment type="function">
    <text evidence="1 8">Tetrapolymerization of the monopyrrole PBG into the hydroxymethylbilane pre-uroporphyrinogen in several discrete steps.</text>
</comment>
<dbReference type="PANTHER" id="PTHR11557">
    <property type="entry name" value="PORPHOBILINOGEN DEAMINASE"/>
    <property type="match status" value="1"/>
</dbReference>
<dbReference type="Gene3D" id="3.40.190.10">
    <property type="entry name" value="Periplasmic binding protein-like II"/>
    <property type="match status" value="2"/>
</dbReference>
<dbReference type="InterPro" id="IPR000860">
    <property type="entry name" value="HemC"/>
</dbReference>
<dbReference type="SUPFAM" id="SSF54782">
    <property type="entry name" value="Porphobilinogen deaminase (hydroxymethylbilane synthase), C-terminal domain"/>
    <property type="match status" value="1"/>
</dbReference>
<dbReference type="InterPro" id="IPR022418">
    <property type="entry name" value="Porphobilinogen_deaminase_C"/>
</dbReference>
<dbReference type="Proteomes" id="UP000269669">
    <property type="component" value="Unassembled WGS sequence"/>
</dbReference>
<dbReference type="InterPro" id="IPR022417">
    <property type="entry name" value="Porphobilin_deaminase_N"/>
</dbReference>
<evidence type="ECO:0000256" key="5">
    <source>
        <dbReference type="ARBA" id="ARBA00022679"/>
    </source>
</evidence>
<evidence type="ECO:0000259" key="10">
    <source>
        <dbReference type="Pfam" id="PF03900"/>
    </source>
</evidence>
<evidence type="ECO:0000256" key="2">
    <source>
        <dbReference type="ARBA" id="ARBA00004735"/>
    </source>
</evidence>
<dbReference type="InterPro" id="IPR036803">
    <property type="entry name" value="Porphobilinogen_deaminase_C_sf"/>
</dbReference>
<evidence type="ECO:0000313" key="11">
    <source>
        <dbReference type="EMBL" id="RSL14988.1"/>
    </source>
</evidence>
<keyword evidence="12" id="KW-1185">Reference proteome</keyword>
<dbReference type="RefSeq" id="WP_125483785.1">
    <property type="nucleotide sequence ID" value="NZ_RSDW01000001.1"/>
</dbReference>
<accession>A0A3R9R0G9</accession>
<gene>
    <name evidence="8" type="primary">hemC</name>
    <name evidence="11" type="ORF">EDE15_0458</name>
</gene>
<evidence type="ECO:0000256" key="3">
    <source>
        <dbReference type="ARBA" id="ARBA00005638"/>
    </source>
</evidence>
<comment type="caution">
    <text evidence="11">The sequence shown here is derived from an EMBL/GenBank/DDBJ whole genome shotgun (WGS) entry which is preliminary data.</text>
</comment>
<feature type="modified residue" description="S-(dipyrrolylmethanemethyl)cysteine" evidence="8">
    <location>
        <position position="253"/>
    </location>
</feature>
<keyword evidence="6 8" id="KW-0627">Porphyrin biosynthesis</keyword>
<evidence type="ECO:0000259" key="9">
    <source>
        <dbReference type="Pfam" id="PF01379"/>
    </source>
</evidence>
<dbReference type="OrthoDB" id="9810298at2"/>
<dbReference type="GO" id="GO:0004418">
    <property type="term" value="F:hydroxymethylbilane synthase activity"/>
    <property type="evidence" value="ECO:0007669"/>
    <property type="project" value="UniProtKB-UniRule"/>
</dbReference>
<dbReference type="PRINTS" id="PR00151">
    <property type="entry name" value="PORPHBDMNASE"/>
</dbReference>
<comment type="cofactor">
    <cofactor evidence="8">
        <name>dipyrromethane</name>
        <dbReference type="ChEBI" id="CHEBI:60342"/>
    </cofactor>
    <text evidence="8">Binds 1 dipyrromethane group covalently.</text>
</comment>
<comment type="miscellaneous">
    <text evidence="8">The porphobilinogen subunits are added to the dipyrromethane group.</text>
</comment>
<dbReference type="GO" id="GO:0006782">
    <property type="term" value="P:protoporphyrinogen IX biosynthetic process"/>
    <property type="evidence" value="ECO:0007669"/>
    <property type="project" value="UniProtKB-UniRule"/>
</dbReference>
<dbReference type="PIRSF" id="PIRSF001438">
    <property type="entry name" value="4pyrrol_synth_OHMeBilane_synth"/>
    <property type="match status" value="1"/>
</dbReference>
<keyword evidence="5 8" id="KW-0808">Transferase</keyword>
<organism evidence="11 12">
    <name type="scientific">Edaphobacter aggregans</name>
    <dbReference type="NCBI Taxonomy" id="570835"/>
    <lineage>
        <taxon>Bacteria</taxon>
        <taxon>Pseudomonadati</taxon>
        <taxon>Acidobacteriota</taxon>
        <taxon>Terriglobia</taxon>
        <taxon>Terriglobales</taxon>
        <taxon>Acidobacteriaceae</taxon>
        <taxon>Edaphobacter</taxon>
    </lineage>
</organism>
<evidence type="ECO:0000256" key="1">
    <source>
        <dbReference type="ARBA" id="ARBA00002869"/>
    </source>
</evidence>
<dbReference type="SUPFAM" id="SSF53850">
    <property type="entry name" value="Periplasmic binding protein-like II"/>
    <property type="match status" value="1"/>
</dbReference>
<dbReference type="Gene3D" id="3.30.160.40">
    <property type="entry name" value="Porphobilinogen deaminase, C-terminal domain"/>
    <property type="match status" value="1"/>
</dbReference>
<dbReference type="EMBL" id="RSDW01000001">
    <property type="protein sequence ID" value="RSL14988.1"/>
    <property type="molecule type" value="Genomic_DNA"/>
</dbReference>
<comment type="catalytic activity">
    <reaction evidence="7 8">
        <text>4 porphobilinogen + H2O = hydroxymethylbilane + 4 NH4(+)</text>
        <dbReference type="Rhea" id="RHEA:13185"/>
        <dbReference type="ChEBI" id="CHEBI:15377"/>
        <dbReference type="ChEBI" id="CHEBI:28938"/>
        <dbReference type="ChEBI" id="CHEBI:57845"/>
        <dbReference type="ChEBI" id="CHEBI:58126"/>
        <dbReference type="EC" id="2.5.1.61"/>
    </reaction>
</comment>
<evidence type="ECO:0000256" key="7">
    <source>
        <dbReference type="ARBA" id="ARBA00048169"/>
    </source>
</evidence>
<dbReference type="GO" id="GO:0005737">
    <property type="term" value="C:cytoplasm"/>
    <property type="evidence" value="ECO:0007669"/>
    <property type="project" value="UniProtKB-UniRule"/>
</dbReference>
<proteinExistence type="inferred from homology"/>
<evidence type="ECO:0000256" key="4">
    <source>
        <dbReference type="ARBA" id="ARBA00011245"/>
    </source>
</evidence>
<evidence type="ECO:0000313" key="12">
    <source>
        <dbReference type="Proteomes" id="UP000269669"/>
    </source>
</evidence>
<dbReference type="Pfam" id="PF03900">
    <property type="entry name" value="Porphobil_deamC"/>
    <property type="match status" value="1"/>
</dbReference>